<dbReference type="SUPFAM" id="SSF54523">
    <property type="entry name" value="Pili subunits"/>
    <property type="match status" value="1"/>
</dbReference>
<dbReference type="InterPro" id="IPR045584">
    <property type="entry name" value="Pilin-like"/>
</dbReference>
<comment type="caution">
    <text evidence="6">The sequence shown here is derived from an EMBL/GenBank/DDBJ whole genome shotgun (WGS) entry which is preliminary data.</text>
</comment>
<dbReference type="Proteomes" id="UP000004947">
    <property type="component" value="Unassembled WGS sequence"/>
</dbReference>
<reference evidence="6 7" key="1">
    <citation type="journal article" date="2010" name="J. Bacteriol.">
        <title>Genome sequence of Lentisphaera araneosa HTCC2155T, the type species of the order Lentisphaerales in the phylum Lentisphaerae.</title>
        <authorList>
            <person name="Thrash J.C."/>
            <person name="Cho J.C."/>
            <person name="Vergin K.L."/>
            <person name="Morris R.M."/>
            <person name="Giovannoni S.J."/>
        </authorList>
    </citation>
    <scope>NUCLEOTIDE SEQUENCE [LARGE SCALE GENOMIC DNA]</scope>
    <source>
        <strain evidence="6 7">HTCC2155</strain>
    </source>
</reference>
<dbReference type="STRING" id="313628.LNTAR_11096"/>
<dbReference type="PANTHER" id="PTHR30093:SF44">
    <property type="entry name" value="TYPE II SECRETION SYSTEM CORE PROTEIN G"/>
    <property type="match status" value="1"/>
</dbReference>
<accession>A6DJ22</accession>
<keyword evidence="7" id="KW-1185">Reference proteome</keyword>
<dbReference type="GO" id="GO:0015627">
    <property type="term" value="C:type II protein secretion system complex"/>
    <property type="evidence" value="ECO:0007669"/>
    <property type="project" value="InterPro"/>
</dbReference>
<evidence type="ECO:0000256" key="3">
    <source>
        <dbReference type="ARBA" id="ARBA00022692"/>
    </source>
</evidence>
<keyword evidence="4" id="KW-1133">Transmembrane helix</keyword>
<evidence type="ECO:0000256" key="5">
    <source>
        <dbReference type="ARBA" id="ARBA00023136"/>
    </source>
</evidence>
<dbReference type="RefSeq" id="WP_007277898.1">
    <property type="nucleotide sequence ID" value="NZ_ABCK01000005.1"/>
</dbReference>
<evidence type="ECO:0000256" key="2">
    <source>
        <dbReference type="ARBA" id="ARBA00022481"/>
    </source>
</evidence>
<comment type="subcellular location">
    <subcellularLocation>
        <location evidence="1">Membrane</location>
        <topology evidence="1">Single-pass membrane protein</topology>
    </subcellularLocation>
</comment>
<dbReference type="NCBIfam" id="TIGR02532">
    <property type="entry name" value="IV_pilin_GFxxxE"/>
    <property type="match status" value="1"/>
</dbReference>
<sequence length="254" mass="27964">MKRFTLIELLVVVAIIGILASLLLPSLGKARSKSRAAVCLNNMKSLNIAMVLYSDDNLGYVPAAPSVAIPWDDLLAGYDGQERDTTKTAYSDENYGNSLKLYHCPENNYLNPSDKVNRSYSLNAGMNLDVASWKGTRGMSMLGWWTENGITTEPWSMRFSDVNNSSTAIMMLEASSDYNSFLTLGQNGESALSIEEAMNHLEANPTKHVKAYSQNYLFADGHVGFHYAQSLGAETGVDMFSSNDARGTYFDCQD</sequence>
<keyword evidence="3" id="KW-0812">Transmembrane</keyword>
<evidence type="ECO:0000256" key="4">
    <source>
        <dbReference type="ARBA" id="ARBA00022989"/>
    </source>
</evidence>
<dbReference type="InterPro" id="IPR012902">
    <property type="entry name" value="N_methyl_site"/>
</dbReference>
<keyword evidence="2" id="KW-0488">Methylation</keyword>
<gene>
    <name evidence="6" type="ORF">LNTAR_11096</name>
</gene>
<protein>
    <submittedName>
        <fullName evidence="6">Uncharacterized protein</fullName>
    </submittedName>
</protein>
<evidence type="ECO:0000313" key="6">
    <source>
        <dbReference type="EMBL" id="EDM28458.1"/>
    </source>
</evidence>
<evidence type="ECO:0000256" key="1">
    <source>
        <dbReference type="ARBA" id="ARBA00004167"/>
    </source>
</evidence>
<dbReference type="GO" id="GO:0015628">
    <property type="term" value="P:protein secretion by the type II secretion system"/>
    <property type="evidence" value="ECO:0007669"/>
    <property type="project" value="InterPro"/>
</dbReference>
<dbReference type="Gene3D" id="3.30.700.10">
    <property type="entry name" value="Glycoprotein, Type 4 Pilin"/>
    <property type="match status" value="1"/>
</dbReference>
<dbReference type="EMBL" id="ABCK01000005">
    <property type="protein sequence ID" value="EDM28458.1"/>
    <property type="molecule type" value="Genomic_DNA"/>
</dbReference>
<keyword evidence="5" id="KW-0472">Membrane</keyword>
<dbReference type="PANTHER" id="PTHR30093">
    <property type="entry name" value="GENERAL SECRETION PATHWAY PROTEIN G"/>
    <property type="match status" value="1"/>
</dbReference>
<dbReference type="eggNOG" id="COG2165">
    <property type="taxonomic scope" value="Bacteria"/>
</dbReference>
<dbReference type="PRINTS" id="PR00813">
    <property type="entry name" value="BCTERIALGSPG"/>
</dbReference>
<name>A6DJ22_9BACT</name>
<evidence type="ECO:0000313" key="7">
    <source>
        <dbReference type="Proteomes" id="UP000004947"/>
    </source>
</evidence>
<dbReference type="AlphaFoldDB" id="A6DJ22"/>
<proteinExistence type="predicted"/>
<dbReference type="InterPro" id="IPR000983">
    <property type="entry name" value="Bac_GSPG_pilin"/>
</dbReference>
<dbReference type="GO" id="GO:0016020">
    <property type="term" value="C:membrane"/>
    <property type="evidence" value="ECO:0007669"/>
    <property type="project" value="UniProtKB-SubCell"/>
</dbReference>
<organism evidence="6 7">
    <name type="scientific">Lentisphaera araneosa HTCC2155</name>
    <dbReference type="NCBI Taxonomy" id="313628"/>
    <lineage>
        <taxon>Bacteria</taxon>
        <taxon>Pseudomonadati</taxon>
        <taxon>Lentisphaerota</taxon>
        <taxon>Lentisphaeria</taxon>
        <taxon>Lentisphaerales</taxon>
        <taxon>Lentisphaeraceae</taxon>
        <taxon>Lentisphaera</taxon>
    </lineage>
</organism>
<dbReference type="OrthoDB" id="9795612at2"/>